<organism evidence="3 4">
    <name type="scientific">Hanseniaspora valbyensis NRRL Y-1626</name>
    <dbReference type="NCBI Taxonomy" id="766949"/>
    <lineage>
        <taxon>Eukaryota</taxon>
        <taxon>Fungi</taxon>
        <taxon>Dikarya</taxon>
        <taxon>Ascomycota</taxon>
        <taxon>Saccharomycotina</taxon>
        <taxon>Saccharomycetes</taxon>
        <taxon>Saccharomycodales</taxon>
        <taxon>Saccharomycodaceae</taxon>
        <taxon>Hanseniaspora</taxon>
    </lineage>
</organism>
<feature type="region of interest" description="Disordered" evidence="1">
    <location>
        <begin position="723"/>
        <end position="767"/>
    </location>
</feature>
<evidence type="ECO:0000313" key="3">
    <source>
        <dbReference type="EMBL" id="OBA29161.1"/>
    </source>
</evidence>
<dbReference type="PROSITE" id="PS50172">
    <property type="entry name" value="BRCT"/>
    <property type="match status" value="1"/>
</dbReference>
<comment type="caution">
    <text evidence="3">The sequence shown here is derived from an EMBL/GenBank/DDBJ whole genome shotgun (WGS) entry which is preliminary data.</text>
</comment>
<dbReference type="InterPro" id="IPR036420">
    <property type="entry name" value="BRCT_dom_sf"/>
</dbReference>
<dbReference type="AlphaFoldDB" id="A0A1B7TK85"/>
<keyword evidence="4" id="KW-1185">Reference proteome</keyword>
<gene>
    <name evidence="3" type="ORF">HANVADRAFT_51079</name>
</gene>
<protein>
    <recommendedName>
        <fullName evidence="2">BRCT domain-containing protein</fullName>
    </recommendedName>
</protein>
<dbReference type="Gene3D" id="3.40.50.10190">
    <property type="entry name" value="BRCT domain"/>
    <property type="match status" value="2"/>
</dbReference>
<feature type="compositionally biased region" description="Polar residues" evidence="1">
    <location>
        <begin position="737"/>
        <end position="758"/>
    </location>
</feature>
<evidence type="ECO:0000256" key="1">
    <source>
        <dbReference type="SAM" id="MobiDB-lite"/>
    </source>
</evidence>
<name>A0A1B7TK85_9ASCO</name>
<proteinExistence type="predicted"/>
<dbReference type="SUPFAM" id="SSF52113">
    <property type="entry name" value="BRCT domain"/>
    <property type="match status" value="1"/>
</dbReference>
<dbReference type="EMBL" id="LXPE01000001">
    <property type="protein sequence ID" value="OBA29161.1"/>
    <property type="molecule type" value="Genomic_DNA"/>
</dbReference>
<evidence type="ECO:0000259" key="2">
    <source>
        <dbReference type="PROSITE" id="PS50172"/>
    </source>
</evidence>
<dbReference type="OrthoDB" id="251770at2759"/>
<accession>A0A1B7TK85</accession>
<reference evidence="4" key="1">
    <citation type="journal article" date="2016" name="Proc. Natl. Acad. Sci. U.S.A.">
        <title>Comparative genomics of biotechnologically important yeasts.</title>
        <authorList>
            <person name="Riley R."/>
            <person name="Haridas S."/>
            <person name="Wolfe K.H."/>
            <person name="Lopes M.R."/>
            <person name="Hittinger C.T."/>
            <person name="Goeker M."/>
            <person name="Salamov A.A."/>
            <person name="Wisecaver J.H."/>
            <person name="Long T.M."/>
            <person name="Calvey C.H."/>
            <person name="Aerts A.L."/>
            <person name="Barry K.W."/>
            <person name="Choi C."/>
            <person name="Clum A."/>
            <person name="Coughlan A.Y."/>
            <person name="Deshpande S."/>
            <person name="Douglass A.P."/>
            <person name="Hanson S.J."/>
            <person name="Klenk H.-P."/>
            <person name="LaButti K.M."/>
            <person name="Lapidus A."/>
            <person name="Lindquist E.A."/>
            <person name="Lipzen A.M."/>
            <person name="Meier-Kolthoff J.P."/>
            <person name="Ohm R.A."/>
            <person name="Otillar R.P."/>
            <person name="Pangilinan J.L."/>
            <person name="Peng Y."/>
            <person name="Rokas A."/>
            <person name="Rosa C.A."/>
            <person name="Scheuner C."/>
            <person name="Sibirny A.A."/>
            <person name="Slot J.C."/>
            <person name="Stielow J.B."/>
            <person name="Sun H."/>
            <person name="Kurtzman C.P."/>
            <person name="Blackwell M."/>
            <person name="Grigoriev I.V."/>
            <person name="Jeffries T.W."/>
        </authorList>
    </citation>
    <scope>NUCLEOTIDE SEQUENCE [LARGE SCALE GENOMIC DNA]</scope>
    <source>
        <strain evidence="4">NRRL Y-1626</strain>
    </source>
</reference>
<evidence type="ECO:0000313" key="4">
    <source>
        <dbReference type="Proteomes" id="UP000092321"/>
    </source>
</evidence>
<feature type="domain" description="BRCT" evidence="2">
    <location>
        <begin position="197"/>
        <end position="222"/>
    </location>
</feature>
<dbReference type="Proteomes" id="UP000092321">
    <property type="component" value="Unassembled WGS sequence"/>
</dbReference>
<dbReference type="InterPro" id="IPR001357">
    <property type="entry name" value="BRCT_dom"/>
</dbReference>
<sequence length="884" mass="103351">MIESQINKVSNMIVDMGGNFHVDFPKTTNVLVIDIQNLKNYESILNSMKYKYVTERKLDTVILDFETLKLIYSLYTANAINKIHPILSAGGSSANIKNDEFLKHIVLNLLRVKYTVKPFDLLKNKFKVFFGKFKHQEDVKKCVESIKQNISDKIFLKLDIKETCYMTQLNDEARDTCLFMTELNYGARLEGAKKDRIPVIHIQWIKDILKRNMMLSYKPYLLNDITTKSASEINDKMMANRSWKNSELSIIEKDLELSKQIFDEYEVIDNKIIIKKNLKSKLDNTIWDKIMCNDNSNNNSINISNNNISGFNKGINSADITKSTDQDNSIMKMKLDAPMREESILPPATQQDYFKDYHILTFGFSEKHNKVLERTFKKSQCITFRFCYDYDASEDIDNTINKEHNSIGLERMVDELSVTDYNFSNGEKILYVIPYNYDLSKLPNILIKKYKETLEYLENGNFDWNYPSSLLVTEFYLERCLFYKKLIKPDFWSIPFYNSELKLNHYKSNKLVQKDNYIWTTTGFEGVEFLHLNKIIKLLDDLKEQTNLTFSQNLNTKTDLLVVNLSKLMAMRATRNGPLYDEGNKYMSLFKEEERKLLIEKKMNGNDAIDPNNFLLKKLNFIRNSKNHIASVTPGFLFEIFYQFNIVKMIDKDIFDMEEKIIKVNDKIWCITCPQTSRRLINEMNDENGQLDDPYERYIFRIQNDNYNINNNSSLGNRKRKLDENIIPELGPKKTTSRSFNRPESVDISPNNKSNQNSPEKDNVSDKWRSKFLNKCNVSPLKERKDRLQISPLMIRNKTDGDILNERYDRDNGYINKGYSSPIKNISGREEFPPPSSQITYGFGKTGNSNRINHIESGSIRTRRKITRQATKDFNNSSNNKSDL</sequence>